<evidence type="ECO:0000313" key="3">
    <source>
        <dbReference type="Proteomes" id="UP001218188"/>
    </source>
</evidence>
<sequence>MHFNPPFPFSMILNWVSTSFHLVLTQNLTLMAFSVSLGMTGASSPRIYVPESEPKPTQARCRARPGLGLAWRASGLKPGPESLVISTCPMQDGGMTLSRME</sequence>
<keyword evidence="1" id="KW-0812">Transmembrane</keyword>
<gene>
    <name evidence="2" type="ORF">C8F04DRAFT_328360</name>
</gene>
<comment type="caution">
    <text evidence="2">The sequence shown here is derived from an EMBL/GenBank/DDBJ whole genome shotgun (WGS) entry which is preliminary data.</text>
</comment>
<keyword evidence="1" id="KW-0472">Membrane</keyword>
<name>A0AAD6S2P4_9AGAR</name>
<dbReference type="AlphaFoldDB" id="A0AAD6S2P4"/>
<reference evidence="2" key="1">
    <citation type="submission" date="2023-03" db="EMBL/GenBank/DDBJ databases">
        <title>Massive genome expansion in bonnet fungi (Mycena s.s.) driven by repeated elements and novel gene families across ecological guilds.</title>
        <authorList>
            <consortium name="Lawrence Berkeley National Laboratory"/>
            <person name="Harder C.B."/>
            <person name="Miyauchi S."/>
            <person name="Viragh M."/>
            <person name="Kuo A."/>
            <person name="Thoen E."/>
            <person name="Andreopoulos B."/>
            <person name="Lu D."/>
            <person name="Skrede I."/>
            <person name="Drula E."/>
            <person name="Henrissat B."/>
            <person name="Morin E."/>
            <person name="Kohler A."/>
            <person name="Barry K."/>
            <person name="LaButti K."/>
            <person name="Morin E."/>
            <person name="Salamov A."/>
            <person name="Lipzen A."/>
            <person name="Mereny Z."/>
            <person name="Hegedus B."/>
            <person name="Baldrian P."/>
            <person name="Stursova M."/>
            <person name="Weitz H."/>
            <person name="Taylor A."/>
            <person name="Grigoriev I.V."/>
            <person name="Nagy L.G."/>
            <person name="Martin F."/>
            <person name="Kauserud H."/>
        </authorList>
    </citation>
    <scope>NUCLEOTIDE SEQUENCE</scope>
    <source>
        <strain evidence="2">CBHHK200</strain>
    </source>
</reference>
<proteinExistence type="predicted"/>
<keyword evidence="3" id="KW-1185">Reference proteome</keyword>
<evidence type="ECO:0000256" key="1">
    <source>
        <dbReference type="SAM" id="Phobius"/>
    </source>
</evidence>
<organism evidence="2 3">
    <name type="scientific">Mycena alexandri</name>
    <dbReference type="NCBI Taxonomy" id="1745969"/>
    <lineage>
        <taxon>Eukaryota</taxon>
        <taxon>Fungi</taxon>
        <taxon>Dikarya</taxon>
        <taxon>Basidiomycota</taxon>
        <taxon>Agaricomycotina</taxon>
        <taxon>Agaricomycetes</taxon>
        <taxon>Agaricomycetidae</taxon>
        <taxon>Agaricales</taxon>
        <taxon>Marasmiineae</taxon>
        <taxon>Mycenaceae</taxon>
        <taxon>Mycena</taxon>
    </lineage>
</organism>
<accession>A0AAD6S2P4</accession>
<dbReference type="Proteomes" id="UP001218188">
    <property type="component" value="Unassembled WGS sequence"/>
</dbReference>
<protein>
    <submittedName>
        <fullName evidence="2">Uncharacterized protein</fullName>
    </submittedName>
</protein>
<dbReference type="EMBL" id="JARJCM010000284">
    <property type="protein sequence ID" value="KAJ7019754.1"/>
    <property type="molecule type" value="Genomic_DNA"/>
</dbReference>
<keyword evidence="1" id="KW-1133">Transmembrane helix</keyword>
<feature type="transmembrane region" description="Helical" evidence="1">
    <location>
        <begin position="12"/>
        <end position="37"/>
    </location>
</feature>
<evidence type="ECO:0000313" key="2">
    <source>
        <dbReference type="EMBL" id="KAJ7019754.1"/>
    </source>
</evidence>